<reference evidence="2 3" key="1">
    <citation type="submission" date="2019-05" db="EMBL/GenBank/DDBJ databases">
        <title>Another draft genome of Portunus trituberculatus and its Hox gene families provides insights of decapod evolution.</title>
        <authorList>
            <person name="Jeong J.-H."/>
            <person name="Song I."/>
            <person name="Kim S."/>
            <person name="Choi T."/>
            <person name="Kim D."/>
            <person name="Ryu S."/>
            <person name="Kim W."/>
        </authorList>
    </citation>
    <scope>NUCLEOTIDE SEQUENCE [LARGE SCALE GENOMIC DNA]</scope>
    <source>
        <tissue evidence="2">Muscle</tissue>
    </source>
</reference>
<name>A0A5B7GBS5_PORTR</name>
<evidence type="ECO:0000313" key="3">
    <source>
        <dbReference type="Proteomes" id="UP000324222"/>
    </source>
</evidence>
<feature type="signal peptide" evidence="1">
    <location>
        <begin position="1"/>
        <end position="26"/>
    </location>
</feature>
<dbReference type="EMBL" id="VSRR010014853">
    <property type="protein sequence ID" value="MPC57521.1"/>
    <property type="molecule type" value="Genomic_DNA"/>
</dbReference>
<keyword evidence="1" id="KW-0732">Signal</keyword>
<evidence type="ECO:0000256" key="1">
    <source>
        <dbReference type="SAM" id="SignalP"/>
    </source>
</evidence>
<comment type="caution">
    <text evidence="2">The sequence shown here is derived from an EMBL/GenBank/DDBJ whole genome shotgun (WGS) entry which is preliminary data.</text>
</comment>
<evidence type="ECO:0000313" key="2">
    <source>
        <dbReference type="EMBL" id="MPC57521.1"/>
    </source>
</evidence>
<proteinExistence type="predicted"/>
<dbReference type="AlphaFoldDB" id="A0A5B7GBS5"/>
<keyword evidence="3" id="KW-1185">Reference proteome</keyword>
<sequence length="76" mass="8228">MAWRGVAWRGMVWCIVSCRAAGRCGAGRDMKTTATQLIKEVVRGQAVPPRGSAIDLIEEFRARVQLNTGAAARQAV</sequence>
<organism evidence="2 3">
    <name type="scientific">Portunus trituberculatus</name>
    <name type="common">Swimming crab</name>
    <name type="synonym">Neptunus trituberculatus</name>
    <dbReference type="NCBI Taxonomy" id="210409"/>
    <lineage>
        <taxon>Eukaryota</taxon>
        <taxon>Metazoa</taxon>
        <taxon>Ecdysozoa</taxon>
        <taxon>Arthropoda</taxon>
        <taxon>Crustacea</taxon>
        <taxon>Multicrustacea</taxon>
        <taxon>Malacostraca</taxon>
        <taxon>Eumalacostraca</taxon>
        <taxon>Eucarida</taxon>
        <taxon>Decapoda</taxon>
        <taxon>Pleocyemata</taxon>
        <taxon>Brachyura</taxon>
        <taxon>Eubrachyura</taxon>
        <taxon>Portunoidea</taxon>
        <taxon>Portunidae</taxon>
        <taxon>Portuninae</taxon>
        <taxon>Portunus</taxon>
    </lineage>
</organism>
<dbReference type="Proteomes" id="UP000324222">
    <property type="component" value="Unassembled WGS sequence"/>
</dbReference>
<protein>
    <submittedName>
        <fullName evidence="2">Uncharacterized protein</fullName>
    </submittedName>
</protein>
<gene>
    <name evidence="2" type="ORF">E2C01_051502</name>
</gene>
<accession>A0A5B7GBS5</accession>
<feature type="chain" id="PRO_5022712161" evidence="1">
    <location>
        <begin position="27"/>
        <end position="76"/>
    </location>
</feature>